<dbReference type="Pfam" id="PF07883">
    <property type="entry name" value="Cupin_2"/>
    <property type="match status" value="1"/>
</dbReference>
<dbReference type="InterPro" id="IPR014710">
    <property type="entry name" value="RmlC-like_jellyroll"/>
</dbReference>
<dbReference type="STRING" id="1121338.CLTEP_01140"/>
<dbReference type="Gene3D" id="2.60.120.10">
    <property type="entry name" value="Jelly Rolls"/>
    <property type="match status" value="1"/>
</dbReference>
<gene>
    <name evidence="2" type="ORF">CLTEP_01140</name>
</gene>
<dbReference type="PANTHER" id="PTHR37694:SF1">
    <property type="entry name" value="SLR8022 PROTEIN"/>
    <property type="match status" value="1"/>
</dbReference>
<dbReference type="Proteomes" id="UP000075531">
    <property type="component" value="Unassembled WGS sequence"/>
</dbReference>
<dbReference type="PATRIC" id="fig|1121338.3.peg.116"/>
<dbReference type="InterPro" id="IPR013096">
    <property type="entry name" value="Cupin_2"/>
</dbReference>
<dbReference type="SUPFAM" id="SSF51182">
    <property type="entry name" value="RmlC-like cupins"/>
    <property type="match status" value="1"/>
</dbReference>
<evidence type="ECO:0000313" key="2">
    <source>
        <dbReference type="EMBL" id="KYH35721.1"/>
    </source>
</evidence>
<evidence type="ECO:0000259" key="1">
    <source>
        <dbReference type="Pfam" id="PF07883"/>
    </source>
</evidence>
<dbReference type="EMBL" id="LTBA01000001">
    <property type="protein sequence ID" value="KYH35721.1"/>
    <property type="molecule type" value="Genomic_DNA"/>
</dbReference>
<organism evidence="2 3">
    <name type="scientific">Clostridium tepidiprofundi DSM 19306</name>
    <dbReference type="NCBI Taxonomy" id="1121338"/>
    <lineage>
        <taxon>Bacteria</taxon>
        <taxon>Bacillati</taxon>
        <taxon>Bacillota</taxon>
        <taxon>Clostridia</taxon>
        <taxon>Eubacteriales</taxon>
        <taxon>Clostridiaceae</taxon>
        <taxon>Clostridium</taxon>
    </lineage>
</organism>
<proteinExistence type="predicted"/>
<dbReference type="PANTHER" id="PTHR37694">
    <property type="entry name" value="SLR8022 PROTEIN"/>
    <property type="match status" value="1"/>
</dbReference>
<dbReference type="CDD" id="cd02222">
    <property type="entry name" value="cupin_TM1459-like"/>
    <property type="match status" value="1"/>
</dbReference>
<accession>A0A151B706</accession>
<comment type="caution">
    <text evidence="2">The sequence shown here is derived from an EMBL/GenBank/DDBJ whole genome shotgun (WGS) entry which is preliminary data.</text>
</comment>
<reference evidence="2 3" key="1">
    <citation type="submission" date="2016-02" db="EMBL/GenBank/DDBJ databases">
        <title>Genome sequence of Clostridium tepidiprofundi DSM 19306.</title>
        <authorList>
            <person name="Poehlein A."/>
            <person name="Daniel R."/>
        </authorList>
    </citation>
    <scope>NUCLEOTIDE SEQUENCE [LARGE SCALE GENOMIC DNA]</scope>
    <source>
        <strain evidence="2 3">DSM 19306</strain>
    </source>
</reference>
<evidence type="ECO:0000313" key="3">
    <source>
        <dbReference type="Proteomes" id="UP000075531"/>
    </source>
</evidence>
<dbReference type="AlphaFoldDB" id="A0A151B706"/>
<feature type="domain" description="Cupin type-2" evidence="1">
    <location>
        <begin position="42"/>
        <end position="109"/>
    </location>
</feature>
<keyword evidence="3" id="KW-1185">Reference proteome</keyword>
<name>A0A151B706_9CLOT</name>
<sequence length="115" mass="13256">MIVSNKKNVKEIKIDNPNAKNALMKVLISPKEGWDGYVMRVFKIGKDGYTPRHSHTWPHINYIISGRGKIYLDGKEHEVEEGSYAYIPSNKEHQFMNVGNEELEFICIVPEEGHK</sequence>
<dbReference type="RefSeq" id="WP_201786570.1">
    <property type="nucleotide sequence ID" value="NZ_LTBA01000001.1"/>
</dbReference>
<protein>
    <recommendedName>
        <fullName evidence="1">Cupin type-2 domain-containing protein</fullName>
    </recommendedName>
</protein>
<dbReference type="InterPro" id="IPR011051">
    <property type="entry name" value="RmlC_Cupin_sf"/>
</dbReference>